<evidence type="ECO:0000313" key="1">
    <source>
        <dbReference type="EMBL" id="MUN75266.1"/>
    </source>
</evidence>
<sequence>MIKILATDYIDSHKDEQGDVPILLNCGVKHKNRIIVLRVSVEFAKWIYLTSGTGAYYTSAIRTVDKQNVFGVTELYADHFPNMRIEQEEADES</sequence>
<organism evidence="1">
    <name type="scientific">Enterococcus casseliflavus</name>
    <name type="common">Enterococcus flavescens</name>
    <dbReference type="NCBI Taxonomy" id="37734"/>
    <lineage>
        <taxon>Bacteria</taxon>
        <taxon>Bacillati</taxon>
        <taxon>Bacillota</taxon>
        <taxon>Bacilli</taxon>
        <taxon>Lactobacillales</taxon>
        <taxon>Enterococcaceae</taxon>
        <taxon>Enterococcus</taxon>
    </lineage>
</organism>
<accession>A0A6G2FLD2</accession>
<dbReference type="EMBL" id="WMHD01000024">
    <property type="protein sequence ID" value="MUN75266.1"/>
    <property type="molecule type" value="Genomic_DNA"/>
</dbReference>
<gene>
    <name evidence="1" type="ORF">EZ027_14005</name>
</gene>
<comment type="caution">
    <text evidence="1">The sequence shown here is derived from an EMBL/GenBank/DDBJ whole genome shotgun (WGS) entry which is preliminary data.</text>
</comment>
<proteinExistence type="predicted"/>
<dbReference type="AlphaFoldDB" id="A0A6G2FLD2"/>
<protein>
    <submittedName>
        <fullName evidence="1">Uncharacterized protein</fullName>
    </submittedName>
</protein>
<name>A0A6G2FLD2_ENTCA</name>
<reference evidence="1" key="1">
    <citation type="submission" date="2019-11" db="EMBL/GenBank/DDBJ databases">
        <title>Comparative Genomics of Multidrug-Resistant Enterococcus spp. isolated from Wastewater Treatment Plants.</title>
        <authorList>
            <person name="Sanderson H.A."/>
            <person name="Ortega-Polo R."/>
            <person name="Zaheer R."/>
            <person name="Goji N."/>
            <person name="Amoako K."/>
            <person name="Brown R.S."/>
            <person name="Majury A."/>
            <person name="Liss S.N."/>
            <person name="Mcallister T.A."/>
        </authorList>
    </citation>
    <scope>NUCLEOTIDE SEQUENCE</scope>
    <source>
        <strain evidence="1">B79</strain>
    </source>
</reference>